<keyword evidence="4" id="KW-1185">Reference proteome</keyword>
<dbReference type="PANTHER" id="PTHR38010:SF1">
    <property type="entry name" value="SLR0848 PROTEIN"/>
    <property type="match status" value="1"/>
</dbReference>
<evidence type="ECO:0000313" key="4">
    <source>
        <dbReference type="Proteomes" id="UP001500037"/>
    </source>
</evidence>
<protein>
    <recommendedName>
        <fullName evidence="5">Cell division initiation protein</fullName>
    </recommendedName>
</protein>
<dbReference type="PANTHER" id="PTHR38010">
    <property type="entry name" value="SLR0848 PROTEIN"/>
    <property type="match status" value="1"/>
</dbReference>
<evidence type="ECO:0000313" key="3">
    <source>
        <dbReference type="EMBL" id="GAA1271560.1"/>
    </source>
</evidence>
<sequence>MDVQNRVDEIIAVVENARAMPMSASCVVNRAELVALLQALRADLPAELAQAQSVMADHEQVVADARGEADRIIQGAHAERGSLISDTEVVRRAQAEADRLLAEAREDVSVKRQEADDYVDSKLANFEVVLTKTLGAVGRGRDKLRGEGGYEPEDGEEFQPAVSPSPEVDEYVDVKLATLQAVLSGTLEAVGRGRDKLIGKAPIDELGAYLAAADQAQQQKDRAEAVAAGFADEDEQPWYREDVPQQQSWPQESPVEAGWQAAPGEGQYQAAAYQGQEYAEAGAAQYGGQPAGYPAQQADPYGGYDPANGQGDPYAGGWQQQEQQQPGYHPGQQADPYGGNYGYQQQQEQPGYHPGQQADPYAGNYGYEQQAPVAQPAGLDETSFFDTSMIDMTRLRELGGR</sequence>
<feature type="coiled-coil region" evidence="1">
    <location>
        <begin position="206"/>
        <end position="233"/>
    </location>
</feature>
<evidence type="ECO:0000256" key="1">
    <source>
        <dbReference type="SAM" id="Coils"/>
    </source>
</evidence>
<organism evidence="3 4">
    <name type="scientific">Kitasatospora nipponensis</name>
    <dbReference type="NCBI Taxonomy" id="258049"/>
    <lineage>
        <taxon>Bacteria</taxon>
        <taxon>Bacillati</taxon>
        <taxon>Actinomycetota</taxon>
        <taxon>Actinomycetes</taxon>
        <taxon>Kitasatosporales</taxon>
        <taxon>Streptomycetaceae</taxon>
        <taxon>Kitasatospora</taxon>
    </lineage>
</organism>
<dbReference type="CDD" id="cd06503">
    <property type="entry name" value="ATP-synt_Fo_b"/>
    <property type="match status" value="1"/>
</dbReference>
<keyword evidence="1" id="KW-0175">Coiled coil</keyword>
<evidence type="ECO:0000256" key="2">
    <source>
        <dbReference type="SAM" id="MobiDB-lite"/>
    </source>
</evidence>
<evidence type="ECO:0008006" key="5">
    <source>
        <dbReference type="Google" id="ProtNLM"/>
    </source>
</evidence>
<feature type="compositionally biased region" description="Low complexity" evidence="2">
    <location>
        <begin position="316"/>
        <end position="357"/>
    </location>
</feature>
<name>A0ABN1WXT6_9ACTN</name>
<reference evidence="3 4" key="1">
    <citation type="journal article" date="2019" name="Int. J. Syst. Evol. Microbiol.">
        <title>The Global Catalogue of Microorganisms (GCM) 10K type strain sequencing project: providing services to taxonomists for standard genome sequencing and annotation.</title>
        <authorList>
            <consortium name="The Broad Institute Genomics Platform"/>
            <consortium name="The Broad Institute Genome Sequencing Center for Infectious Disease"/>
            <person name="Wu L."/>
            <person name="Ma J."/>
        </authorList>
    </citation>
    <scope>NUCLEOTIDE SEQUENCE [LARGE SCALE GENOMIC DNA]</scope>
    <source>
        <strain evidence="3 4">JCM 13004</strain>
    </source>
</reference>
<gene>
    <name evidence="3" type="ORF">GCM10009665_69700</name>
</gene>
<accession>A0ABN1WXT6</accession>
<feature type="region of interest" description="Disordered" evidence="2">
    <location>
        <begin position="141"/>
        <end position="166"/>
    </location>
</feature>
<comment type="caution">
    <text evidence="3">The sequence shown here is derived from an EMBL/GenBank/DDBJ whole genome shotgun (WGS) entry which is preliminary data.</text>
</comment>
<dbReference type="Proteomes" id="UP001500037">
    <property type="component" value="Unassembled WGS sequence"/>
</dbReference>
<feature type="region of interest" description="Disordered" evidence="2">
    <location>
        <begin position="290"/>
        <end position="364"/>
    </location>
</feature>
<proteinExistence type="predicted"/>
<dbReference type="EMBL" id="BAAALF010000220">
    <property type="protein sequence ID" value="GAA1271560.1"/>
    <property type="molecule type" value="Genomic_DNA"/>
</dbReference>